<feature type="region of interest" description="Disordered" evidence="1">
    <location>
        <begin position="108"/>
        <end position="129"/>
    </location>
</feature>
<reference evidence="2" key="1">
    <citation type="journal article" date="2018" name="Genome Biol. Evol.">
        <title>Genomics and development of Lentinus tigrinus, a white-rot wood-decaying mushroom with dimorphic fruiting bodies.</title>
        <authorList>
            <person name="Wu B."/>
            <person name="Xu Z."/>
            <person name="Knudson A."/>
            <person name="Carlson A."/>
            <person name="Chen N."/>
            <person name="Kovaka S."/>
            <person name="LaButti K."/>
            <person name="Lipzen A."/>
            <person name="Pennachio C."/>
            <person name="Riley R."/>
            <person name="Schakwitz W."/>
            <person name="Umezawa K."/>
            <person name="Ohm R.A."/>
            <person name="Grigoriev I.V."/>
            <person name="Nagy L.G."/>
            <person name="Gibbons J."/>
            <person name="Hibbett D."/>
        </authorList>
    </citation>
    <scope>NUCLEOTIDE SEQUENCE [LARGE SCALE GENOMIC DNA]</scope>
    <source>
        <strain evidence="2">ALCF2SS1-6</strain>
    </source>
</reference>
<name>A0A5C2S554_9APHY</name>
<protein>
    <submittedName>
        <fullName evidence="2">Uncharacterized protein</fullName>
    </submittedName>
</protein>
<dbReference type="EMBL" id="ML122273">
    <property type="protein sequence ID" value="RPD58865.1"/>
    <property type="molecule type" value="Genomic_DNA"/>
</dbReference>
<organism evidence="2 3">
    <name type="scientific">Lentinus tigrinus ALCF2SS1-6</name>
    <dbReference type="NCBI Taxonomy" id="1328759"/>
    <lineage>
        <taxon>Eukaryota</taxon>
        <taxon>Fungi</taxon>
        <taxon>Dikarya</taxon>
        <taxon>Basidiomycota</taxon>
        <taxon>Agaricomycotina</taxon>
        <taxon>Agaricomycetes</taxon>
        <taxon>Polyporales</taxon>
        <taxon>Polyporaceae</taxon>
        <taxon>Lentinus</taxon>
    </lineage>
</organism>
<gene>
    <name evidence="2" type="ORF">L227DRAFT_178735</name>
</gene>
<feature type="compositionally biased region" description="Basic residues" evidence="1">
    <location>
        <begin position="120"/>
        <end position="129"/>
    </location>
</feature>
<evidence type="ECO:0000256" key="1">
    <source>
        <dbReference type="SAM" id="MobiDB-lite"/>
    </source>
</evidence>
<dbReference type="Proteomes" id="UP000313359">
    <property type="component" value="Unassembled WGS sequence"/>
</dbReference>
<dbReference type="AlphaFoldDB" id="A0A5C2S554"/>
<feature type="region of interest" description="Disordered" evidence="1">
    <location>
        <begin position="59"/>
        <end position="93"/>
    </location>
</feature>
<proteinExistence type="predicted"/>
<evidence type="ECO:0000313" key="3">
    <source>
        <dbReference type="Proteomes" id="UP000313359"/>
    </source>
</evidence>
<keyword evidence="3" id="KW-1185">Reference proteome</keyword>
<accession>A0A5C2S554</accession>
<sequence length="129" mass="14186">MIRHPALTIFYLFPASIFHPTSNSSLTSLTNQPTRFISDSLTSQTCPFLQTSSMFSYELRMPPTSTHDDSDNAFQGRLASPETDAGSPDVGRNRCRRRSCRRACGLTSIGNEPAGAARLRTGRRRSASS</sequence>
<evidence type="ECO:0000313" key="2">
    <source>
        <dbReference type="EMBL" id="RPD58865.1"/>
    </source>
</evidence>